<comment type="caution">
    <text evidence="1">The sequence shown here is derived from an EMBL/GenBank/DDBJ whole genome shotgun (WGS) entry which is preliminary data.</text>
</comment>
<proteinExistence type="predicted"/>
<evidence type="ECO:0000313" key="1">
    <source>
        <dbReference type="EMBL" id="KAG2203390.1"/>
    </source>
</evidence>
<protein>
    <submittedName>
        <fullName evidence="1">Uncharacterized protein</fullName>
    </submittedName>
</protein>
<dbReference type="AlphaFoldDB" id="A0A8H7V180"/>
<name>A0A8H7V180_9FUNG</name>
<accession>A0A8H7V180</accession>
<reference evidence="1" key="1">
    <citation type="submission" date="2020-12" db="EMBL/GenBank/DDBJ databases">
        <title>Metabolic potential, ecology and presence of endohyphal bacteria is reflected in genomic diversity of Mucoromycotina.</title>
        <authorList>
            <person name="Muszewska A."/>
            <person name="Okrasinska A."/>
            <person name="Steczkiewicz K."/>
            <person name="Drgas O."/>
            <person name="Orlowska M."/>
            <person name="Perlinska-Lenart U."/>
            <person name="Aleksandrzak-Piekarczyk T."/>
            <person name="Szatraj K."/>
            <person name="Zielenkiewicz U."/>
            <person name="Pilsyk S."/>
            <person name="Malc E."/>
            <person name="Mieczkowski P."/>
            <person name="Kruszewska J.S."/>
            <person name="Biernat P."/>
            <person name="Pawlowska J."/>
        </authorList>
    </citation>
    <scope>NUCLEOTIDE SEQUENCE</scope>
    <source>
        <strain evidence="1">WA0000017839</strain>
    </source>
</reference>
<keyword evidence="2" id="KW-1185">Reference proteome</keyword>
<gene>
    <name evidence="1" type="ORF">INT47_010088</name>
</gene>
<dbReference type="Proteomes" id="UP000603453">
    <property type="component" value="Unassembled WGS sequence"/>
</dbReference>
<sequence length="99" mass="11218">MEMIIDFDSLIEIPKVDLTMEIDSLIKAQGEGTTIPKAAVRRNISQQSAYDSVLLDFAPKTKNSGTKQKLFGQHILFLMHYLDNHKPTTFGLGQRSFYL</sequence>
<organism evidence="1 2">
    <name type="scientific">Mucor saturninus</name>
    <dbReference type="NCBI Taxonomy" id="64648"/>
    <lineage>
        <taxon>Eukaryota</taxon>
        <taxon>Fungi</taxon>
        <taxon>Fungi incertae sedis</taxon>
        <taxon>Mucoromycota</taxon>
        <taxon>Mucoromycotina</taxon>
        <taxon>Mucoromycetes</taxon>
        <taxon>Mucorales</taxon>
        <taxon>Mucorineae</taxon>
        <taxon>Mucoraceae</taxon>
        <taxon>Mucor</taxon>
    </lineage>
</organism>
<dbReference type="EMBL" id="JAEPRD010000052">
    <property type="protein sequence ID" value="KAG2203390.1"/>
    <property type="molecule type" value="Genomic_DNA"/>
</dbReference>
<evidence type="ECO:0000313" key="2">
    <source>
        <dbReference type="Proteomes" id="UP000603453"/>
    </source>
</evidence>